<evidence type="ECO:0000313" key="2">
    <source>
        <dbReference type="Proteomes" id="UP000245639"/>
    </source>
</evidence>
<dbReference type="PANTHER" id="PTHR36849">
    <property type="entry name" value="CYTOPLASMIC PROTEIN-RELATED"/>
    <property type="match status" value="1"/>
</dbReference>
<comment type="caution">
    <text evidence="1">The sequence shown here is derived from an EMBL/GenBank/DDBJ whole genome shotgun (WGS) entry which is preliminary data.</text>
</comment>
<keyword evidence="2" id="KW-1185">Reference proteome</keyword>
<reference evidence="1 2" key="1">
    <citation type="submission" date="2018-04" db="EMBL/GenBank/DDBJ databases">
        <title>Genomic Encyclopedia of Type Strains, Phase IV (KMG-IV): sequencing the most valuable type-strain genomes for metagenomic binning, comparative biology and taxonomic classification.</title>
        <authorList>
            <person name="Goeker M."/>
        </authorList>
    </citation>
    <scope>NUCLEOTIDE SEQUENCE [LARGE SCALE GENOMIC DNA]</scope>
    <source>
        <strain evidence="1 2">DSM 45771</strain>
    </source>
</reference>
<dbReference type="AlphaFoldDB" id="A0A2U1FQY2"/>
<protein>
    <submittedName>
        <fullName evidence="1">Uncharacterized protein YeaO (DUF488 family)</fullName>
    </submittedName>
</protein>
<accession>A0A2U1FQY2</accession>
<proteinExistence type="predicted"/>
<dbReference type="Pfam" id="PF22752">
    <property type="entry name" value="DUF488-N3i"/>
    <property type="match status" value="1"/>
</dbReference>
<dbReference type="PANTHER" id="PTHR36849:SF1">
    <property type="entry name" value="CYTOPLASMIC PROTEIN"/>
    <property type="match status" value="1"/>
</dbReference>
<gene>
    <name evidence="1" type="ORF">C8D89_101460</name>
</gene>
<dbReference type="InterPro" id="IPR052552">
    <property type="entry name" value="YeaO-like"/>
</dbReference>
<name>A0A2U1FQY2_9PSEU</name>
<dbReference type="Proteomes" id="UP000245639">
    <property type="component" value="Unassembled WGS sequence"/>
</dbReference>
<dbReference type="EMBL" id="QEKW01000001">
    <property type="protein sequence ID" value="PVZ14595.1"/>
    <property type="molecule type" value="Genomic_DNA"/>
</dbReference>
<evidence type="ECO:0000313" key="1">
    <source>
        <dbReference type="EMBL" id="PVZ14595.1"/>
    </source>
</evidence>
<dbReference type="OrthoDB" id="9790745at2"/>
<sequence>MPVVAAQQLPVHVLHVKDGRAPSSTTVLVDRLWPRGRRKDDAPWDEWLRAVAPTDELRRWYGHDPDRFEEFARRYRRELEDGQQADALADLVRKCHHGPIALMTATRDLEHSHARVLADLLADRLRAVTGLQRDR</sequence>
<organism evidence="1 2">
    <name type="scientific">Actinomycetospora cinnamomea</name>
    <dbReference type="NCBI Taxonomy" id="663609"/>
    <lineage>
        <taxon>Bacteria</taxon>
        <taxon>Bacillati</taxon>
        <taxon>Actinomycetota</taxon>
        <taxon>Actinomycetes</taxon>
        <taxon>Pseudonocardiales</taxon>
        <taxon>Pseudonocardiaceae</taxon>
        <taxon>Actinomycetospora</taxon>
    </lineage>
</organism>